<accession>A0A172XCL6</accession>
<dbReference type="EMBL" id="CP015630">
    <property type="protein sequence ID" value="ANF34391.1"/>
    <property type="molecule type" value="Genomic_DNA"/>
</dbReference>
<gene>
    <name evidence="2" type="ORF">A7978_04585</name>
</gene>
<geneLocation type="plasmid" evidence="2 3">
    <name>lp159</name>
</geneLocation>
<sequence>MKKICVLFGIFFISFIVTILFYNFLYNSNLSQRDIEVRDRACSVLNGAVKMFRDEFNNAIINFQQNQQNNHKNNNHNFNISFYKFIPVFQCLKSKINVYDTFGYNATVSKKLAKISEGLDLFSDYMAGDTKVVYDLLCLLKEFTKPIDEILNGYPSDANLTGNIISRNIGIISIITFNLKRAMAMGKESVLQVMGRSLAIDLASSKQNILQKLKNIIDDGMIKSSVPFVRKMSREDFKDS</sequence>
<keyword evidence="1" id="KW-1133">Transmembrane helix</keyword>
<organism evidence="2 3">
    <name type="scientific">Borrelia turicatae</name>
    <dbReference type="NCBI Taxonomy" id="142"/>
    <lineage>
        <taxon>Bacteria</taxon>
        <taxon>Pseudomonadati</taxon>
        <taxon>Spirochaetota</taxon>
        <taxon>Spirochaetia</taxon>
        <taxon>Spirochaetales</taxon>
        <taxon>Borreliaceae</taxon>
        <taxon>Borrelia</taxon>
    </lineage>
</organism>
<evidence type="ECO:0000256" key="1">
    <source>
        <dbReference type="SAM" id="Phobius"/>
    </source>
</evidence>
<keyword evidence="2" id="KW-0614">Plasmid</keyword>
<dbReference type="Proteomes" id="UP000264231">
    <property type="component" value="Plasmid lp159"/>
</dbReference>
<dbReference type="RefSeq" id="WP_020282284.1">
    <property type="nucleotide sequence ID" value="NZ_CP015630.1"/>
</dbReference>
<keyword evidence="1" id="KW-0812">Transmembrane</keyword>
<evidence type="ECO:0000313" key="3">
    <source>
        <dbReference type="Proteomes" id="UP000264231"/>
    </source>
</evidence>
<name>A0A172XCL6_BORTU</name>
<reference evidence="2 3" key="1">
    <citation type="submission" date="2016-05" db="EMBL/GenBank/DDBJ databases">
        <title>Chromosome and linear plasmid sequence of a 2015 human isolate of tick-borne relapsing fever spirochete, Borrelia turicatae.</title>
        <authorList>
            <person name="Kingry L.C."/>
            <person name="Dhwani B."/>
            <person name="Replogle A."/>
            <person name="Sexton C."/>
            <person name="Rowe L."/>
            <person name="Stermole B.M."/>
            <person name="Christensen A.M."/>
            <person name="Schriefer M.E."/>
        </authorList>
    </citation>
    <scope>NUCLEOTIDE SEQUENCE [LARGE SCALE GENOMIC DNA]</scope>
    <source>
        <strain evidence="2 3">BTE5EL</strain>
        <plasmid evidence="2 3">lp159</plasmid>
    </source>
</reference>
<dbReference type="AlphaFoldDB" id="A0A172XCL6"/>
<keyword evidence="1" id="KW-0472">Membrane</keyword>
<evidence type="ECO:0000313" key="2">
    <source>
        <dbReference type="EMBL" id="ANF34391.1"/>
    </source>
</evidence>
<feature type="transmembrane region" description="Helical" evidence="1">
    <location>
        <begin position="6"/>
        <end position="25"/>
    </location>
</feature>
<proteinExistence type="predicted"/>
<protein>
    <submittedName>
        <fullName evidence="2">Uncharacterized protein</fullName>
    </submittedName>
</protein>